<keyword evidence="1" id="KW-0812">Transmembrane</keyword>
<protein>
    <submittedName>
        <fullName evidence="2">Uncharacterized protein</fullName>
    </submittedName>
</protein>
<keyword evidence="1" id="KW-1133">Transmembrane helix</keyword>
<organism evidence="2 3">
    <name type="scientific">Microbacterium soli</name>
    <dbReference type="NCBI Taxonomy" id="446075"/>
    <lineage>
        <taxon>Bacteria</taxon>
        <taxon>Bacillati</taxon>
        <taxon>Actinomycetota</taxon>
        <taxon>Actinomycetes</taxon>
        <taxon>Micrococcales</taxon>
        <taxon>Microbacteriaceae</taxon>
        <taxon>Microbacterium</taxon>
    </lineage>
</organism>
<feature type="transmembrane region" description="Helical" evidence="1">
    <location>
        <begin position="46"/>
        <end position="67"/>
    </location>
</feature>
<dbReference type="EMBL" id="BAABCP010000001">
    <property type="protein sequence ID" value="GAA3940181.1"/>
    <property type="molecule type" value="Genomic_DNA"/>
</dbReference>
<keyword evidence="1" id="KW-0472">Membrane</keyword>
<feature type="transmembrane region" description="Helical" evidence="1">
    <location>
        <begin position="87"/>
        <end position="108"/>
    </location>
</feature>
<comment type="caution">
    <text evidence="2">The sequence shown here is derived from an EMBL/GenBank/DDBJ whole genome shotgun (WGS) entry which is preliminary data.</text>
</comment>
<gene>
    <name evidence="2" type="ORF">GCM10022383_17590</name>
</gene>
<name>A0ABP7N8U6_9MICO</name>
<sequence length="116" mass="12241">MSTDPTVPLPEPDAVLADCTGRVEQNEPIEPEGPAPVSAAQPRTRWAAIVWGVCFAVLAGYAIWMLGSGDRRDDVSDWFASLTPGTVTALALLTVGALVLVSGAVGLIRRAQRSRL</sequence>
<keyword evidence="3" id="KW-1185">Reference proteome</keyword>
<proteinExistence type="predicted"/>
<accession>A0ABP7N8U6</accession>
<reference evidence="3" key="1">
    <citation type="journal article" date="2019" name="Int. J. Syst. Evol. Microbiol.">
        <title>The Global Catalogue of Microorganisms (GCM) 10K type strain sequencing project: providing services to taxonomists for standard genome sequencing and annotation.</title>
        <authorList>
            <consortium name="The Broad Institute Genomics Platform"/>
            <consortium name="The Broad Institute Genome Sequencing Center for Infectious Disease"/>
            <person name="Wu L."/>
            <person name="Ma J."/>
        </authorList>
    </citation>
    <scope>NUCLEOTIDE SEQUENCE [LARGE SCALE GENOMIC DNA]</scope>
    <source>
        <strain evidence="3">JCM 17024</strain>
    </source>
</reference>
<evidence type="ECO:0000313" key="2">
    <source>
        <dbReference type="EMBL" id="GAA3940181.1"/>
    </source>
</evidence>
<dbReference type="RefSeq" id="WP_344819177.1">
    <property type="nucleotide sequence ID" value="NZ_BAABCP010000001.1"/>
</dbReference>
<evidence type="ECO:0000313" key="3">
    <source>
        <dbReference type="Proteomes" id="UP001501591"/>
    </source>
</evidence>
<dbReference type="Proteomes" id="UP001501591">
    <property type="component" value="Unassembled WGS sequence"/>
</dbReference>
<evidence type="ECO:0000256" key="1">
    <source>
        <dbReference type="SAM" id="Phobius"/>
    </source>
</evidence>